<evidence type="ECO:0000256" key="1">
    <source>
        <dbReference type="SAM" id="Phobius"/>
    </source>
</evidence>
<name>A0AA41SLA3_PAPNU</name>
<keyword evidence="1" id="KW-0812">Transmembrane</keyword>
<comment type="caution">
    <text evidence="3">The sequence shown here is derived from an EMBL/GenBank/DDBJ whole genome shotgun (WGS) entry which is preliminary data.</text>
</comment>
<accession>A0AA41SLA3</accession>
<dbReference type="EMBL" id="JAJJMA010190601">
    <property type="protein sequence ID" value="MCL7038444.1"/>
    <property type="molecule type" value="Genomic_DNA"/>
</dbReference>
<evidence type="ECO:0000256" key="2">
    <source>
        <dbReference type="SAM" id="SignalP"/>
    </source>
</evidence>
<protein>
    <recommendedName>
        <fullName evidence="5">Transmembrane protein</fullName>
    </recommendedName>
</protein>
<gene>
    <name evidence="3" type="ORF">MKW94_020811</name>
</gene>
<keyword evidence="1" id="KW-0472">Membrane</keyword>
<keyword evidence="2" id="KW-0732">Signal</keyword>
<feature type="transmembrane region" description="Helical" evidence="1">
    <location>
        <begin position="107"/>
        <end position="128"/>
    </location>
</feature>
<evidence type="ECO:0008006" key="5">
    <source>
        <dbReference type="Google" id="ProtNLM"/>
    </source>
</evidence>
<sequence>MAKSSSLLVISFFVVVFVVLQSAYVSGEGFSKGGGYDDQVRECNAGELPTVELRSLGFTSCNMCDDVCVSPLTSTTICVSDPANKGGYICKCCIPNKHLKDDASGKAATTTTSLSFLSFSLFLSLMLLKRFV</sequence>
<keyword evidence="1" id="KW-1133">Transmembrane helix</keyword>
<evidence type="ECO:0000313" key="3">
    <source>
        <dbReference type="EMBL" id="MCL7038444.1"/>
    </source>
</evidence>
<organism evidence="3 4">
    <name type="scientific">Papaver nudicaule</name>
    <name type="common">Iceland poppy</name>
    <dbReference type="NCBI Taxonomy" id="74823"/>
    <lineage>
        <taxon>Eukaryota</taxon>
        <taxon>Viridiplantae</taxon>
        <taxon>Streptophyta</taxon>
        <taxon>Embryophyta</taxon>
        <taxon>Tracheophyta</taxon>
        <taxon>Spermatophyta</taxon>
        <taxon>Magnoliopsida</taxon>
        <taxon>Ranunculales</taxon>
        <taxon>Papaveraceae</taxon>
        <taxon>Papaveroideae</taxon>
        <taxon>Papaver</taxon>
    </lineage>
</organism>
<evidence type="ECO:0000313" key="4">
    <source>
        <dbReference type="Proteomes" id="UP001177140"/>
    </source>
</evidence>
<dbReference type="Proteomes" id="UP001177140">
    <property type="component" value="Unassembled WGS sequence"/>
</dbReference>
<feature type="chain" id="PRO_5041445723" description="Transmembrane protein" evidence="2">
    <location>
        <begin position="28"/>
        <end position="132"/>
    </location>
</feature>
<proteinExistence type="predicted"/>
<dbReference type="AlphaFoldDB" id="A0AA41SLA3"/>
<keyword evidence="4" id="KW-1185">Reference proteome</keyword>
<feature type="signal peptide" evidence="2">
    <location>
        <begin position="1"/>
        <end position="27"/>
    </location>
</feature>
<reference evidence="3" key="1">
    <citation type="submission" date="2022-03" db="EMBL/GenBank/DDBJ databases">
        <title>A functionally conserved STORR gene fusion in Papaver species that diverged 16.8 million years ago.</title>
        <authorList>
            <person name="Catania T."/>
        </authorList>
    </citation>
    <scope>NUCLEOTIDE SEQUENCE</scope>
    <source>
        <strain evidence="3">S-191538</strain>
    </source>
</reference>